<protein>
    <submittedName>
        <fullName evidence="1">Uncharacterized protein</fullName>
    </submittedName>
</protein>
<reference evidence="1" key="1">
    <citation type="journal article" date="2021" name="Front. Microbiol.">
        <title>Cellular and Genomic Properties of Haloferax gibbonsii LR2-5, the Host of Euryarchaeal Virus HFTV1.</title>
        <authorList>
            <person name="Tittes C."/>
            <person name="Schwarzer S."/>
            <person name="Pfeiffer F."/>
            <person name="Dyall-Smith M."/>
            <person name="Rodriguez-Franco M."/>
            <person name="Oksanen H.M."/>
            <person name="Quax T.E.F."/>
        </authorList>
    </citation>
    <scope>NUCLEOTIDE SEQUENCE</scope>
    <source>
        <strain evidence="1">LR2-5</strain>
    </source>
</reference>
<keyword evidence="1" id="KW-0614">Plasmid</keyword>
<geneLocation type="plasmid" evidence="1 2">
    <name>pHGLR1</name>
</geneLocation>
<gene>
    <name evidence="1" type="ORF">HfgLR_22035</name>
</gene>
<proteinExistence type="predicted"/>
<dbReference type="Proteomes" id="UP000663064">
    <property type="component" value="Plasmid pHGLR1"/>
</dbReference>
<sequence length="91" mass="10438">MTASQEVEVHRDWVTATVKPKETDRGIYFTDESPEFTLLVTNHMDTDLRKDSELTWSISVGDGYPEPYIRENVNDHGSGDPWLLLFPQPTL</sequence>
<evidence type="ECO:0000313" key="1">
    <source>
        <dbReference type="EMBL" id="QOS13618.1"/>
    </source>
</evidence>
<dbReference type="AlphaFoldDB" id="A0A871BKN7"/>
<name>A0A871BKN7_HALGI</name>
<dbReference type="EMBL" id="CP063206">
    <property type="protein sequence ID" value="QOS13618.1"/>
    <property type="molecule type" value="Genomic_DNA"/>
</dbReference>
<accession>A0A871BKN7</accession>
<evidence type="ECO:0000313" key="2">
    <source>
        <dbReference type="Proteomes" id="UP000663064"/>
    </source>
</evidence>
<organism evidence="1 2">
    <name type="scientific">Haloferax gibbonsii</name>
    <dbReference type="NCBI Taxonomy" id="35746"/>
    <lineage>
        <taxon>Archaea</taxon>
        <taxon>Methanobacteriati</taxon>
        <taxon>Methanobacteriota</taxon>
        <taxon>Stenosarchaea group</taxon>
        <taxon>Halobacteria</taxon>
        <taxon>Halobacteriales</taxon>
        <taxon>Haloferacaceae</taxon>
        <taxon>Haloferax</taxon>
    </lineage>
</organism>